<organism evidence="14 15">
    <name type="scientific">Marivirga tractuosa (strain ATCC 23168 / DSM 4126 / NBRC 15989 / NCIMB 1408 / VKM B-1430 / H-43)</name>
    <name type="common">Microscilla tractuosa</name>
    <name type="synonym">Flexibacter tractuosus</name>
    <dbReference type="NCBI Taxonomy" id="643867"/>
    <lineage>
        <taxon>Bacteria</taxon>
        <taxon>Pseudomonadati</taxon>
        <taxon>Bacteroidota</taxon>
        <taxon>Cytophagia</taxon>
        <taxon>Cytophagales</taxon>
        <taxon>Marivirgaceae</taxon>
        <taxon>Marivirga</taxon>
    </lineage>
</organism>
<keyword evidence="7 10" id="KW-0791">Threonine biosynthesis</keyword>
<evidence type="ECO:0000256" key="8">
    <source>
        <dbReference type="ARBA" id="ARBA00023002"/>
    </source>
</evidence>
<keyword evidence="15" id="KW-1185">Reference proteome</keyword>
<sequence length="399" mass="44959">MKKFKAGLFGLGVVGSGVYKALQQNEKYGISIEKISVKNINKNRELELPNGILTNQADEILNNTDLDIIIELINDPEEAFNIVKKAFEKGKSVVSANKKMVALYHKEILELREKHQVKFFYEGAVCGSVPILRLLDQHFNSDHVKSIKAIANGTCNFILSKMVSENQGYEDALKEAQALGFAELDPYSDVSGEDTRFKLSIMIYHAFGVFVHPNEIPLQGINYLDEYIKDFAQKHHLKIKLIGEAQEVAGEITAKVEPQLVNESHDFYNIENEYNGILVDAEYTGEQFVKGKGAGSFPTALAVLSNLKDSRYNLSIAKILKKHDKSYSNSSAEDIYFIAGFDNSLPIQGLDVLHKEEGYRIAKSQFQQLEELKKDNPNLYWVQLSENIFKEIVNQEALV</sequence>
<evidence type="ECO:0000256" key="2">
    <source>
        <dbReference type="ARBA" id="ARBA00005062"/>
    </source>
</evidence>
<dbReference type="InterPro" id="IPR001342">
    <property type="entry name" value="HDH_cat"/>
</dbReference>
<dbReference type="EC" id="1.1.1.3" evidence="4 10"/>
<dbReference type="Pfam" id="PF00742">
    <property type="entry name" value="Homoserine_dh"/>
    <property type="match status" value="1"/>
</dbReference>
<dbReference type="KEGG" id="mtt:Ftrac_1141"/>
<evidence type="ECO:0000256" key="11">
    <source>
        <dbReference type="RuleBase" id="RU004171"/>
    </source>
</evidence>
<proteinExistence type="inferred from homology"/>
<dbReference type="PANTHER" id="PTHR43331:SF1">
    <property type="entry name" value="HOMOSERINE DEHYDROGENASE"/>
    <property type="match status" value="1"/>
</dbReference>
<dbReference type="GO" id="GO:0050661">
    <property type="term" value="F:NADP binding"/>
    <property type="evidence" value="ECO:0007669"/>
    <property type="project" value="InterPro"/>
</dbReference>
<dbReference type="SUPFAM" id="SSF55347">
    <property type="entry name" value="Glyceraldehyde-3-phosphate dehydrogenase-like, C-terminal domain"/>
    <property type="match status" value="1"/>
</dbReference>
<dbReference type="eggNOG" id="COG0460">
    <property type="taxonomic scope" value="Bacteria"/>
</dbReference>
<dbReference type="UniPathway" id="UPA00051">
    <property type="reaction ID" value="UER00465"/>
</dbReference>
<dbReference type="Gene3D" id="3.30.360.10">
    <property type="entry name" value="Dihydrodipicolinate Reductase, domain 2"/>
    <property type="match status" value="1"/>
</dbReference>
<dbReference type="Gene3D" id="3.40.50.720">
    <property type="entry name" value="NAD(P)-binding Rossmann-like Domain"/>
    <property type="match status" value="1"/>
</dbReference>
<dbReference type="STRING" id="643867.Ftrac_1141"/>
<keyword evidence="9 10" id="KW-0486">Methionine biosynthesis</keyword>
<evidence type="ECO:0000259" key="12">
    <source>
        <dbReference type="Pfam" id="PF00742"/>
    </source>
</evidence>
<dbReference type="EMBL" id="CP002349">
    <property type="protein sequence ID" value="ADR21136.1"/>
    <property type="molecule type" value="Genomic_DNA"/>
</dbReference>
<dbReference type="OrthoDB" id="9808167at2"/>
<evidence type="ECO:0000256" key="3">
    <source>
        <dbReference type="ARBA" id="ARBA00006753"/>
    </source>
</evidence>
<dbReference type="AlphaFoldDB" id="E4TVM3"/>
<keyword evidence="8 10" id="KW-0560">Oxidoreductase</keyword>
<name>E4TVM3_MARTH</name>
<dbReference type="InterPro" id="IPR005106">
    <property type="entry name" value="Asp/hSer_DH_NAD-bd"/>
</dbReference>
<evidence type="ECO:0000256" key="1">
    <source>
        <dbReference type="ARBA" id="ARBA00005056"/>
    </source>
</evidence>
<evidence type="ECO:0000256" key="4">
    <source>
        <dbReference type="ARBA" id="ARBA00013213"/>
    </source>
</evidence>
<feature type="domain" description="Homoserine dehydrogenase catalytic" evidence="12">
    <location>
        <begin position="130"/>
        <end position="307"/>
    </location>
</feature>
<evidence type="ECO:0000256" key="9">
    <source>
        <dbReference type="ARBA" id="ARBA00023167"/>
    </source>
</evidence>
<dbReference type="PROSITE" id="PS01042">
    <property type="entry name" value="HOMOSER_DHGENASE"/>
    <property type="match status" value="1"/>
</dbReference>
<keyword evidence="10" id="KW-0521">NADP</keyword>
<evidence type="ECO:0000256" key="7">
    <source>
        <dbReference type="ARBA" id="ARBA00022697"/>
    </source>
</evidence>
<evidence type="ECO:0000313" key="15">
    <source>
        <dbReference type="Proteomes" id="UP000008720"/>
    </source>
</evidence>
<dbReference type="SUPFAM" id="SSF51735">
    <property type="entry name" value="NAD(P)-binding Rossmann-fold domains"/>
    <property type="match status" value="1"/>
</dbReference>
<keyword evidence="6 10" id="KW-0028">Amino-acid biosynthesis</keyword>
<feature type="domain" description="Aspartate/homoserine dehydrogenase NAD-binding" evidence="13">
    <location>
        <begin position="10"/>
        <end position="122"/>
    </location>
</feature>
<dbReference type="PANTHER" id="PTHR43331">
    <property type="entry name" value="HOMOSERINE DEHYDROGENASE"/>
    <property type="match status" value="1"/>
</dbReference>
<dbReference type="HOGENOM" id="CLU_009116_1_0_10"/>
<reference evidence="14 15" key="1">
    <citation type="journal article" date="2011" name="Stand. Genomic Sci.">
        <title>Complete genome sequence of Marivirga tractuosa type strain (H-43).</title>
        <authorList>
            <person name="Pagani I."/>
            <person name="Chertkov O."/>
            <person name="Lapidus A."/>
            <person name="Lucas S."/>
            <person name="Del Rio T.G."/>
            <person name="Tice H."/>
            <person name="Copeland A."/>
            <person name="Cheng J.F."/>
            <person name="Nolan M."/>
            <person name="Saunders E."/>
            <person name="Pitluck S."/>
            <person name="Held B."/>
            <person name="Goodwin L."/>
            <person name="Liolios K."/>
            <person name="Ovchinikova G."/>
            <person name="Ivanova N."/>
            <person name="Mavromatis K."/>
            <person name="Pati A."/>
            <person name="Chen A."/>
            <person name="Palaniappan K."/>
            <person name="Land M."/>
            <person name="Hauser L."/>
            <person name="Jeffries C.D."/>
            <person name="Detter J.C."/>
            <person name="Han C."/>
            <person name="Tapia R."/>
            <person name="Ngatchou-Djao O.D."/>
            <person name="Rohde M."/>
            <person name="Goker M."/>
            <person name="Spring S."/>
            <person name="Sikorski J."/>
            <person name="Woyke T."/>
            <person name="Bristow J."/>
            <person name="Eisen J.A."/>
            <person name="Markowitz V."/>
            <person name="Hugenholtz P."/>
            <person name="Klenk H.P."/>
            <person name="Kyrpides N.C."/>
        </authorList>
    </citation>
    <scope>NUCLEOTIDE SEQUENCE [LARGE SCALE GENOMIC DNA]</scope>
    <source>
        <strain evidence="15">ATCC 23168 / DSM 4126 / NBRC 15989 / NCIMB 1408 / VKM B-1430 / H-43</strain>
    </source>
</reference>
<evidence type="ECO:0000256" key="6">
    <source>
        <dbReference type="ARBA" id="ARBA00022605"/>
    </source>
</evidence>
<gene>
    <name evidence="14" type="ordered locus">Ftrac_1141</name>
</gene>
<dbReference type="InterPro" id="IPR036291">
    <property type="entry name" value="NAD(P)-bd_dom_sf"/>
</dbReference>
<dbReference type="GO" id="GO:0009086">
    <property type="term" value="P:methionine biosynthetic process"/>
    <property type="evidence" value="ECO:0007669"/>
    <property type="project" value="UniProtKB-KW"/>
</dbReference>
<dbReference type="NCBIfam" id="NF004976">
    <property type="entry name" value="PRK06349.1"/>
    <property type="match status" value="1"/>
</dbReference>
<dbReference type="Pfam" id="PF03447">
    <property type="entry name" value="NAD_binding_3"/>
    <property type="match status" value="1"/>
</dbReference>
<comment type="catalytic activity">
    <reaction evidence="10">
        <text>L-homoserine + NADP(+) = L-aspartate 4-semialdehyde + NADPH + H(+)</text>
        <dbReference type="Rhea" id="RHEA:15761"/>
        <dbReference type="ChEBI" id="CHEBI:15378"/>
        <dbReference type="ChEBI" id="CHEBI:57476"/>
        <dbReference type="ChEBI" id="CHEBI:57783"/>
        <dbReference type="ChEBI" id="CHEBI:58349"/>
        <dbReference type="ChEBI" id="CHEBI:537519"/>
        <dbReference type="EC" id="1.1.1.3"/>
    </reaction>
</comment>
<protein>
    <recommendedName>
        <fullName evidence="5 10">Homoserine dehydrogenase</fullName>
        <ecNumber evidence="4 10">1.1.1.3</ecNumber>
    </recommendedName>
</protein>
<dbReference type="GO" id="GO:0004412">
    <property type="term" value="F:homoserine dehydrogenase activity"/>
    <property type="evidence" value="ECO:0007669"/>
    <property type="project" value="UniProtKB-EC"/>
</dbReference>
<dbReference type="InterPro" id="IPR019811">
    <property type="entry name" value="HDH_CS"/>
</dbReference>
<accession>E4TVM3</accession>
<evidence type="ECO:0000256" key="10">
    <source>
        <dbReference type="RuleBase" id="RU000579"/>
    </source>
</evidence>
<dbReference type="Proteomes" id="UP000008720">
    <property type="component" value="Chromosome"/>
</dbReference>
<dbReference type="RefSeq" id="WP_013453285.1">
    <property type="nucleotide sequence ID" value="NC_014759.1"/>
</dbReference>
<evidence type="ECO:0000259" key="13">
    <source>
        <dbReference type="Pfam" id="PF03447"/>
    </source>
</evidence>
<comment type="pathway">
    <text evidence="1 10">Amino-acid biosynthesis; L-threonine biosynthesis; L-threonine from L-aspartate: step 3/5.</text>
</comment>
<dbReference type="FunFam" id="3.30.360.10:FF:000005">
    <property type="entry name" value="Homoserine dehydrogenase"/>
    <property type="match status" value="1"/>
</dbReference>
<evidence type="ECO:0000256" key="5">
    <source>
        <dbReference type="ARBA" id="ARBA00013376"/>
    </source>
</evidence>
<comment type="pathway">
    <text evidence="2 10">Amino-acid biosynthesis; L-methionine biosynthesis via de novo pathway; L-homoserine from L-aspartate: step 3/3.</text>
</comment>
<dbReference type="UniPathway" id="UPA00050">
    <property type="reaction ID" value="UER00063"/>
</dbReference>
<evidence type="ECO:0000313" key="14">
    <source>
        <dbReference type="EMBL" id="ADR21136.1"/>
    </source>
</evidence>
<dbReference type="GO" id="GO:0009088">
    <property type="term" value="P:threonine biosynthetic process"/>
    <property type="evidence" value="ECO:0007669"/>
    <property type="project" value="UniProtKB-UniPathway"/>
</dbReference>
<comment type="similarity">
    <text evidence="3 11">Belongs to the homoserine dehydrogenase family.</text>
</comment>